<feature type="region of interest" description="Disordered" evidence="1">
    <location>
        <begin position="85"/>
        <end position="106"/>
    </location>
</feature>
<proteinExistence type="predicted"/>
<dbReference type="InterPro" id="IPR052146">
    <property type="entry name" value="HOT1"/>
</dbReference>
<evidence type="ECO:0000256" key="1">
    <source>
        <dbReference type="SAM" id="MobiDB-lite"/>
    </source>
</evidence>
<dbReference type="GO" id="GO:0060963">
    <property type="term" value="P:positive regulation of ribosomal protein gene transcription by RNA polymerase II"/>
    <property type="evidence" value="ECO:0007669"/>
    <property type="project" value="TreeGrafter"/>
</dbReference>
<dbReference type="Pfam" id="PF12550">
    <property type="entry name" value="GCR1_C"/>
    <property type="match status" value="1"/>
</dbReference>
<dbReference type="GO" id="GO:0000978">
    <property type="term" value="F:RNA polymerase II cis-regulatory region sequence-specific DNA binding"/>
    <property type="evidence" value="ECO:0007669"/>
    <property type="project" value="TreeGrafter"/>
</dbReference>
<dbReference type="OrthoDB" id="428577at2759"/>
<dbReference type="InterPro" id="IPR022210">
    <property type="entry name" value="TF_GCR1-like"/>
</dbReference>
<feature type="region of interest" description="Disordered" evidence="1">
    <location>
        <begin position="420"/>
        <end position="443"/>
    </location>
</feature>
<name>A0A1E5RRF8_HANUV</name>
<sequence>MSEYIANPTFENRGNTNKNVFENNSSEPDYKKPKTNFSMEDLNIGNNFDNTKKLSLNSSTNTQDTAYNSNGNNYPYVNGSMGLQTSGRKRMSISQSPKSNVSTGLKSDGNVYSDQSAHHIYDIDSRVVSLENTVNKLLDIVNQSNDILKKGLGNNIDNYAGIDNGNNLDKKQLKTTQELLYKQIVDPTINQNTYQEDCISPITTTVKNPITQEPKLFKLDPQKINKKRNRSKSNSAKSSTTKLSALSKADEMNSLQLNPQDFAENNSNYNAFNKAPFNANTAFNDIDVRKRNSSIDLPLPLSSFSSDFLNPNGNSISMPTNAYNQNGIPNIFGTGHVGKMSYPQLQPLVIPSQNDSIPMSYSEQDYGRQSSGMPNIGNGYVYPGYSPKGLPPSGSIDSLSSARTSFDEKQLQMYHQLQQLSQKQNQTNKQFSDKLQTPMHPPNSSKMEFLTGNGQYPSELLRTASESNSNGYKNRFNSISELQNINEDVSESHRSNDSITDLRKVSTPDVTSLLGNKGRLKPVTSSKKNPKPIPKKQYEISRAPSNIHQVWQEYRYGIDGNPALILLDKKYGNAWLEKKSKKTYSRRKVIYEYIIRGISQGLDENVLISNLEDLRVYQDESGKTMKKGVGWIQDKIINVNAALGYEKLDEMINSGEMKPLIYDEPRLKSLMEQNHHRGEAHTDE</sequence>
<feature type="region of interest" description="Disordered" evidence="1">
    <location>
        <begin position="1"/>
        <end position="34"/>
    </location>
</feature>
<dbReference type="GO" id="GO:0000981">
    <property type="term" value="F:DNA-binding transcription factor activity, RNA polymerase II-specific"/>
    <property type="evidence" value="ECO:0007669"/>
    <property type="project" value="TreeGrafter"/>
</dbReference>
<evidence type="ECO:0000313" key="4">
    <source>
        <dbReference type="Proteomes" id="UP000095358"/>
    </source>
</evidence>
<feature type="region of interest" description="Disordered" evidence="1">
    <location>
        <begin position="510"/>
        <end position="536"/>
    </location>
</feature>
<organism evidence="3 4">
    <name type="scientific">Hanseniaspora uvarum</name>
    <name type="common">Yeast</name>
    <name type="synonym">Kloeckera apiculata</name>
    <dbReference type="NCBI Taxonomy" id="29833"/>
    <lineage>
        <taxon>Eukaryota</taxon>
        <taxon>Fungi</taxon>
        <taxon>Dikarya</taxon>
        <taxon>Ascomycota</taxon>
        <taxon>Saccharomycotina</taxon>
        <taxon>Saccharomycetes</taxon>
        <taxon>Saccharomycodales</taxon>
        <taxon>Saccharomycodaceae</taxon>
        <taxon>Hanseniaspora</taxon>
    </lineage>
</organism>
<feature type="compositionally biased region" description="Polar residues" evidence="1">
    <location>
        <begin position="9"/>
        <end position="27"/>
    </location>
</feature>
<keyword evidence="4" id="KW-1185">Reference proteome</keyword>
<feature type="compositionally biased region" description="Low complexity" evidence="1">
    <location>
        <begin position="420"/>
        <end position="430"/>
    </location>
</feature>
<dbReference type="AlphaFoldDB" id="A0A1E5RRF8"/>
<dbReference type="Proteomes" id="UP000095358">
    <property type="component" value="Unassembled WGS sequence"/>
</dbReference>
<feature type="compositionally biased region" description="Low complexity" evidence="1">
    <location>
        <begin position="232"/>
        <end position="245"/>
    </location>
</feature>
<dbReference type="EMBL" id="LPNN01000004">
    <property type="protein sequence ID" value="OEJ89456.1"/>
    <property type="molecule type" value="Genomic_DNA"/>
</dbReference>
<dbReference type="VEuPathDB" id="FungiDB:AWRI3580_g2183"/>
<feature type="domain" description="Transcription activator GCR1-like" evidence="2">
    <location>
        <begin position="538"/>
        <end position="615"/>
    </location>
</feature>
<reference evidence="4" key="1">
    <citation type="journal article" date="2016" name="Genome Announc.">
        <title>Genome sequences of three species of Hanseniaspora isolated from spontaneous wine fermentations.</title>
        <authorList>
            <person name="Sternes P.R."/>
            <person name="Lee D."/>
            <person name="Kutyna D.R."/>
            <person name="Borneman A.R."/>
        </authorList>
    </citation>
    <scope>NUCLEOTIDE SEQUENCE [LARGE SCALE GENOMIC DNA]</scope>
    <source>
        <strain evidence="4">AWRI3580</strain>
    </source>
</reference>
<comment type="caution">
    <text evidence="3">The sequence shown here is derived from an EMBL/GenBank/DDBJ whole genome shotgun (WGS) entry which is preliminary data.</text>
</comment>
<feature type="region of interest" description="Disordered" evidence="1">
    <location>
        <begin position="53"/>
        <end position="73"/>
    </location>
</feature>
<dbReference type="PANTHER" id="PTHR37784:SF2">
    <property type="entry name" value="HIGH-OSMOLARITY-INDUCED TRANSCRIPTION PROTEIN 1"/>
    <property type="match status" value="1"/>
</dbReference>
<evidence type="ECO:0000313" key="3">
    <source>
        <dbReference type="EMBL" id="OEJ89456.1"/>
    </source>
</evidence>
<accession>A0A1E5RRF8</accession>
<feature type="region of interest" description="Disordered" evidence="1">
    <location>
        <begin position="213"/>
        <end position="245"/>
    </location>
</feature>
<dbReference type="PANTHER" id="PTHR37784">
    <property type="entry name" value="PROTEIN MSN1"/>
    <property type="match status" value="1"/>
</dbReference>
<evidence type="ECO:0000259" key="2">
    <source>
        <dbReference type="Pfam" id="PF12550"/>
    </source>
</evidence>
<gene>
    <name evidence="3" type="ORF">AWRI3580_g2183</name>
</gene>
<protein>
    <submittedName>
        <fullName evidence="3">High-osmolarity-induced transcription protein 1</fullName>
    </submittedName>
</protein>